<feature type="transmembrane region" description="Helical" evidence="5">
    <location>
        <begin position="55"/>
        <end position="72"/>
    </location>
</feature>
<keyword evidence="8" id="KW-1185">Reference proteome</keyword>
<evidence type="ECO:0000259" key="6">
    <source>
        <dbReference type="Pfam" id="PF00924"/>
    </source>
</evidence>
<accession>E4KLP1</accession>
<evidence type="ECO:0000256" key="4">
    <source>
        <dbReference type="ARBA" id="ARBA00023136"/>
    </source>
</evidence>
<evidence type="ECO:0000256" key="1">
    <source>
        <dbReference type="ARBA" id="ARBA00004370"/>
    </source>
</evidence>
<organism evidence="7 8">
    <name type="scientific">Eremococcus coleocola ACS-139-V-Col8</name>
    <dbReference type="NCBI Taxonomy" id="908337"/>
    <lineage>
        <taxon>Bacteria</taxon>
        <taxon>Bacillati</taxon>
        <taxon>Bacillota</taxon>
        <taxon>Bacilli</taxon>
        <taxon>Lactobacillales</taxon>
        <taxon>Aerococcaceae</taxon>
        <taxon>Eremococcus</taxon>
    </lineage>
</organism>
<dbReference type="Gene3D" id="2.30.30.60">
    <property type="match status" value="1"/>
</dbReference>
<keyword evidence="4 5" id="KW-0472">Membrane</keyword>
<proteinExistence type="predicted"/>
<keyword evidence="2 5" id="KW-0812">Transmembrane</keyword>
<sequence length="263" mass="30591">MAFINDLLQDRFWISQVLLSFIILGIILLITRLINRKLASFNLDNNQLYRSRKTVNYIGSIIFVFALIFIWFRRVGSISTFLGLFSAGLAVALRDIIVNMVGWLFIIIRRPFWMGDRIEINGQKGDVIDIRLFQFSLVQLYDSNKGGQSTGSIIDIPNRFIFQYPLINDIKGFAYIWNELSIVLTFESDWRQAKTDFSAIVDHHALRFSADAEQEVKNAARKYMIYYNNFTPIVYTTVEPSGVNLTMRFLCDPRTRREIENNI</sequence>
<protein>
    <submittedName>
        <fullName evidence="7">Transporter, small conductance mechanosensitive ion channel MscS family protein</fullName>
    </submittedName>
</protein>
<evidence type="ECO:0000256" key="2">
    <source>
        <dbReference type="ARBA" id="ARBA00022692"/>
    </source>
</evidence>
<gene>
    <name evidence="7" type="ORF">HMPREF9257_0873</name>
</gene>
<comment type="caution">
    <text evidence="7">The sequence shown here is derived from an EMBL/GenBank/DDBJ whole genome shotgun (WGS) entry which is preliminary data.</text>
</comment>
<dbReference type="eggNOG" id="COG0668">
    <property type="taxonomic scope" value="Bacteria"/>
</dbReference>
<evidence type="ECO:0000256" key="5">
    <source>
        <dbReference type="SAM" id="Phobius"/>
    </source>
</evidence>
<dbReference type="Pfam" id="PF00924">
    <property type="entry name" value="MS_channel_2nd"/>
    <property type="match status" value="1"/>
</dbReference>
<comment type="subcellular location">
    <subcellularLocation>
        <location evidence="1">Membrane</location>
    </subcellularLocation>
</comment>
<dbReference type="RefSeq" id="WP_006417482.1">
    <property type="nucleotide sequence ID" value="NZ_AENN01000001.1"/>
</dbReference>
<dbReference type="GO" id="GO:0016020">
    <property type="term" value="C:membrane"/>
    <property type="evidence" value="ECO:0007669"/>
    <property type="project" value="UniProtKB-SubCell"/>
</dbReference>
<dbReference type="SUPFAM" id="SSF50182">
    <property type="entry name" value="Sm-like ribonucleoproteins"/>
    <property type="match status" value="1"/>
</dbReference>
<evidence type="ECO:0000313" key="8">
    <source>
        <dbReference type="Proteomes" id="UP000005990"/>
    </source>
</evidence>
<reference evidence="7 8" key="1">
    <citation type="submission" date="2010-10" db="EMBL/GenBank/DDBJ databases">
        <authorList>
            <person name="Durkin A.S."/>
            <person name="Madupu R."/>
            <person name="Torralba M."/>
            <person name="Gillis M."/>
            <person name="Methe B."/>
            <person name="Sutton G."/>
            <person name="Nelson K.E."/>
        </authorList>
    </citation>
    <scope>NUCLEOTIDE SEQUENCE [LARGE SCALE GENOMIC DNA]</scope>
    <source>
        <strain evidence="7 8">ACS-139-V-Col8</strain>
    </source>
</reference>
<dbReference type="PANTHER" id="PTHR30566:SF5">
    <property type="entry name" value="MECHANOSENSITIVE ION CHANNEL PROTEIN 1, MITOCHONDRIAL-RELATED"/>
    <property type="match status" value="1"/>
</dbReference>
<dbReference type="AlphaFoldDB" id="E4KLP1"/>
<dbReference type="GO" id="GO:0055085">
    <property type="term" value="P:transmembrane transport"/>
    <property type="evidence" value="ECO:0007669"/>
    <property type="project" value="InterPro"/>
</dbReference>
<dbReference type="OrthoDB" id="9809206at2"/>
<feature type="transmembrane region" description="Helical" evidence="5">
    <location>
        <begin position="12"/>
        <end position="34"/>
    </location>
</feature>
<dbReference type="PANTHER" id="PTHR30566">
    <property type="entry name" value="YNAI-RELATED MECHANOSENSITIVE ION CHANNEL"/>
    <property type="match status" value="1"/>
</dbReference>
<feature type="transmembrane region" description="Helical" evidence="5">
    <location>
        <begin position="84"/>
        <end position="108"/>
    </location>
</feature>
<feature type="domain" description="Mechanosensitive ion channel MscS" evidence="6">
    <location>
        <begin position="95"/>
        <end position="168"/>
    </location>
</feature>
<dbReference type="Proteomes" id="UP000005990">
    <property type="component" value="Unassembled WGS sequence"/>
</dbReference>
<evidence type="ECO:0000313" key="7">
    <source>
        <dbReference type="EMBL" id="EFR31999.1"/>
    </source>
</evidence>
<keyword evidence="3 5" id="KW-1133">Transmembrane helix</keyword>
<dbReference type="EMBL" id="AENN01000001">
    <property type="protein sequence ID" value="EFR31999.1"/>
    <property type="molecule type" value="Genomic_DNA"/>
</dbReference>
<evidence type="ECO:0000256" key="3">
    <source>
        <dbReference type="ARBA" id="ARBA00022989"/>
    </source>
</evidence>
<dbReference type="InterPro" id="IPR023408">
    <property type="entry name" value="MscS_beta-dom_sf"/>
</dbReference>
<name>E4KLP1_9LACT</name>
<dbReference type="InterPro" id="IPR006685">
    <property type="entry name" value="MscS_channel_2nd"/>
</dbReference>
<dbReference type="STRING" id="908337.HMPREF9257_0873"/>
<dbReference type="InterPro" id="IPR010920">
    <property type="entry name" value="LSM_dom_sf"/>
</dbReference>